<comment type="caution">
    <text evidence="2">The sequence shown here is derived from an EMBL/GenBank/DDBJ whole genome shotgun (WGS) entry which is preliminary data.</text>
</comment>
<gene>
    <name evidence="2" type="ORF">C489_20931</name>
</gene>
<dbReference type="AlphaFoldDB" id="L9XM58"/>
<evidence type="ECO:0000313" key="2">
    <source>
        <dbReference type="EMBL" id="ELY62825.1"/>
    </source>
</evidence>
<feature type="non-terminal residue" evidence="2">
    <location>
        <position position="77"/>
    </location>
</feature>
<name>L9XM58_9EURY</name>
<accession>L9XM58</accession>
<feature type="transmembrane region" description="Helical" evidence="1">
    <location>
        <begin position="33"/>
        <end position="55"/>
    </location>
</feature>
<evidence type="ECO:0000313" key="3">
    <source>
        <dbReference type="Proteomes" id="UP000011632"/>
    </source>
</evidence>
<organism evidence="2 3">
    <name type="scientific">Natrinema versiforme JCM 10478</name>
    <dbReference type="NCBI Taxonomy" id="1227496"/>
    <lineage>
        <taxon>Archaea</taxon>
        <taxon>Methanobacteriati</taxon>
        <taxon>Methanobacteriota</taxon>
        <taxon>Stenosarchaea group</taxon>
        <taxon>Halobacteria</taxon>
        <taxon>Halobacteriales</taxon>
        <taxon>Natrialbaceae</taxon>
        <taxon>Natrinema</taxon>
    </lineage>
</organism>
<reference evidence="2 3" key="1">
    <citation type="journal article" date="2014" name="PLoS Genet.">
        <title>Phylogenetically driven sequencing of extremely halophilic archaea reveals strategies for static and dynamic osmo-response.</title>
        <authorList>
            <person name="Becker E.A."/>
            <person name="Seitzer P.M."/>
            <person name="Tritt A."/>
            <person name="Larsen D."/>
            <person name="Krusor M."/>
            <person name="Yao A.I."/>
            <person name="Wu D."/>
            <person name="Madern D."/>
            <person name="Eisen J.A."/>
            <person name="Darling A.E."/>
            <person name="Facciotti M.T."/>
        </authorList>
    </citation>
    <scope>NUCLEOTIDE SEQUENCE [LARGE SCALE GENOMIC DNA]</scope>
    <source>
        <strain evidence="2 3">JCM 10478</strain>
    </source>
</reference>
<evidence type="ECO:0000256" key="1">
    <source>
        <dbReference type="SAM" id="Phobius"/>
    </source>
</evidence>
<protein>
    <submittedName>
        <fullName evidence="2">Uncharacterized protein</fullName>
    </submittedName>
</protein>
<proteinExistence type="predicted"/>
<dbReference type="EMBL" id="AOID01000065">
    <property type="protein sequence ID" value="ELY62825.1"/>
    <property type="molecule type" value="Genomic_DNA"/>
</dbReference>
<dbReference type="InterPro" id="IPR058278">
    <property type="entry name" value="DUF7972"/>
</dbReference>
<sequence>MTDETDISTANTMGERSGESRIKLWLLLRANRLLVTSVLTSAVFVAFVIVVAVLVPPFSRQIESGDMIETMFSTMIT</sequence>
<dbReference type="Proteomes" id="UP000011632">
    <property type="component" value="Unassembled WGS sequence"/>
</dbReference>
<keyword evidence="3" id="KW-1185">Reference proteome</keyword>
<keyword evidence="1" id="KW-0472">Membrane</keyword>
<dbReference type="Pfam" id="PF25927">
    <property type="entry name" value="DUF7972"/>
    <property type="match status" value="1"/>
</dbReference>
<keyword evidence="1" id="KW-1133">Transmembrane helix</keyword>
<keyword evidence="1" id="KW-0812">Transmembrane</keyword>